<feature type="region of interest" description="Disordered" evidence="8">
    <location>
        <begin position="1060"/>
        <end position="1158"/>
    </location>
</feature>
<evidence type="ECO:0000259" key="10">
    <source>
        <dbReference type="Pfam" id="PF25316"/>
    </source>
</evidence>
<comment type="similarity">
    <text evidence="2">Belongs to the TAF2 family.</text>
</comment>
<dbReference type="Gene3D" id="2.60.40.1730">
    <property type="entry name" value="tricorn interacting facor f3 domain"/>
    <property type="match status" value="1"/>
</dbReference>
<evidence type="ECO:0000256" key="6">
    <source>
        <dbReference type="ARBA" id="ARBA00023242"/>
    </source>
</evidence>
<feature type="compositionally biased region" description="Low complexity" evidence="8">
    <location>
        <begin position="1140"/>
        <end position="1151"/>
    </location>
</feature>
<feature type="compositionally biased region" description="Basic residues" evidence="8">
    <location>
        <begin position="1087"/>
        <end position="1123"/>
    </location>
</feature>
<dbReference type="InterPro" id="IPR027268">
    <property type="entry name" value="Peptidase_M4/M1_CTD_sf"/>
</dbReference>
<comment type="subcellular location">
    <subcellularLocation>
        <location evidence="1">Nucleus</location>
    </subcellularLocation>
</comment>
<dbReference type="SUPFAM" id="SSF55486">
    <property type="entry name" value="Metalloproteases ('zincins'), catalytic domain"/>
    <property type="match status" value="1"/>
</dbReference>
<dbReference type="InterPro" id="IPR057345">
    <property type="entry name" value="Ig-like_TAF2"/>
</dbReference>
<dbReference type="FunFam" id="2.60.40.1730:FF:000003">
    <property type="entry name" value="Transcription initiation factor TFIID subunit 2"/>
    <property type="match status" value="1"/>
</dbReference>
<evidence type="ECO:0000256" key="7">
    <source>
        <dbReference type="ARBA" id="ARBA00033345"/>
    </source>
</evidence>
<proteinExistence type="inferred from homology"/>
<dbReference type="SUPFAM" id="SSF48371">
    <property type="entry name" value="ARM repeat"/>
    <property type="match status" value="1"/>
</dbReference>
<evidence type="ECO:0000256" key="8">
    <source>
        <dbReference type="SAM" id="MobiDB-lite"/>
    </source>
</evidence>
<feature type="domain" description="Transcription initiation factor TFIID subunit 2 TPR repeats" evidence="11">
    <location>
        <begin position="648"/>
        <end position="1006"/>
    </location>
</feature>
<feature type="domain" description="Transcription initiation factor TFIID subunit 2 Ig-like" evidence="10">
    <location>
        <begin position="527"/>
        <end position="647"/>
    </location>
</feature>
<dbReference type="AlphaFoldDB" id="A0A0K2U4M7"/>
<dbReference type="GO" id="GO:0016251">
    <property type="term" value="F:RNA polymerase II general transcription initiation factor activity"/>
    <property type="evidence" value="ECO:0007669"/>
    <property type="project" value="TreeGrafter"/>
</dbReference>
<dbReference type="GO" id="GO:0008237">
    <property type="term" value="F:metallopeptidase activity"/>
    <property type="evidence" value="ECO:0007669"/>
    <property type="project" value="InterPro"/>
</dbReference>
<dbReference type="GO" id="GO:0003682">
    <property type="term" value="F:chromatin binding"/>
    <property type="evidence" value="ECO:0007669"/>
    <property type="project" value="TreeGrafter"/>
</dbReference>
<feature type="region of interest" description="Disordered" evidence="8">
    <location>
        <begin position="404"/>
        <end position="427"/>
    </location>
</feature>
<feature type="region of interest" description="Disordered" evidence="8">
    <location>
        <begin position="1004"/>
        <end position="1030"/>
    </location>
</feature>
<dbReference type="OrthoDB" id="308861at2759"/>
<dbReference type="CDD" id="cd09839">
    <property type="entry name" value="M1_like_TAF2"/>
    <property type="match status" value="1"/>
</dbReference>
<keyword evidence="6" id="KW-0539">Nucleus</keyword>
<sequence>MSSAAKSKASNSIRHYKLIHQLISLTGINFSTKSIIGYVELTLKPSKENLKHIRLNAKQCRVYRVCLNNELEAPFQYCDPILEVFEGDTPQKNLESFSEAHLSSCNLVDPDLNGGELNIRIPSEAYQRGFVSSEKLLKVGIEFSLEEPQGGVHFVVPKDEMSYAHLFTCSYEESASRLWFPCIDTLSELCTWKLEFTVDENMIAVASGDLTETVYTPDFKRKTFHYSLNVPTAAPNIALAVGPFEIWVDPNMNEVTHFCLPHLLPVLKATVKNLHESIEYYETTLLTTFPYSCYKQVFVDEAYSEVAAYSTMSIMSTTLLHSTAIIDQTYLTRRIGAEAVAAQFFGCFITTERWSDIWLNKGISKYLMGLYIRKTFGNNEYRNMIHTQMDKVVNYEEKYGGIILDSSQPPAPPPVRGEQQREPTKEENQFVFQTTNVNTCSPEYMEMYALKAHLVVRMLANRIGDMQLIQVLNKQLSLASNAVAQSKQNVSSWSNMIINTLVFTRSIFTVTGKDMGVFMDQWVRTGGHARFHMEFVFNRKRNTIEMQINQDAAHQGHRGIRRYVGQVTVAVQELDGWFSYTLAVENIHSKHDITCHSKSRRNKKKKIPLQNNEEVDMDLSAMDDSPILWIRVDPDMQLIRSLDIRQPDFQWQYQLRHERDVTAQSEAVISLENFPSNNTSKALRDIIEDEQCFYKVRCQSTHCLAKVANAMASSWEGPPPMLLMFKKLYGSFAAGHIIKQNDFSNLQSYFLQKEIPVAMAKLRNAHRICPPEVLKFLLDLFKYNDNSKNSHADNYYRAALVEALGHTVTPVVSVIENESAITAESLSPDTKLILEEITRFLNLEKLLPCYKYTVTVSCLRAIRKLQKTGHLPPNPSLFRDYATYGQFIDIRICALECLVDFTSLEGKSDDIDHLLKIIENDPVPFIRHKLCRLIVDNPFFERAKNHKNDRYQLVERLWSLMNTKFWYDSRLRCDIVDIYFKLYGRKKPVCMPLPELQAILAPQRVQEDKTSKADKKSFTIPRAEKRKYDQLGSMSPIHIKKEDEKPVDTGRPLLATADIPEYFNLDDPSSLPTTPIADDSNGEPSHKPHKEKKKKKDKKRHKHKHKKHKHEHKSGSASKHKKQSAPGDTLGMNEASQGLSSGSSSPSPSNSPDHDMTL</sequence>
<dbReference type="PANTHER" id="PTHR15137:SF9">
    <property type="entry name" value="TRANSCRIPTION INITIATION FACTOR TFIID SUBUNIT 2"/>
    <property type="match status" value="1"/>
</dbReference>
<dbReference type="Pfam" id="PF25316">
    <property type="entry name" value="TAF2_3rd"/>
    <property type="match status" value="1"/>
</dbReference>
<evidence type="ECO:0000256" key="5">
    <source>
        <dbReference type="ARBA" id="ARBA00023163"/>
    </source>
</evidence>
<reference evidence="12" key="1">
    <citation type="submission" date="2014-05" db="EMBL/GenBank/DDBJ databases">
        <authorList>
            <person name="Chronopoulou M."/>
        </authorList>
    </citation>
    <scope>NUCLEOTIDE SEQUENCE</scope>
    <source>
        <tissue evidence="12">Whole organism</tissue>
    </source>
</reference>
<dbReference type="GO" id="GO:0005669">
    <property type="term" value="C:transcription factor TFIID complex"/>
    <property type="evidence" value="ECO:0007669"/>
    <property type="project" value="InterPro"/>
</dbReference>
<organism evidence="12">
    <name type="scientific">Lepeophtheirus salmonis</name>
    <name type="common">Salmon louse</name>
    <name type="synonym">Caligus salmonis</name>
    <dbReference type="NCBI Taxonomy" id="72036"/>
    <lineage>
        <taxon>Eukaryota</taxon>
        <taxon>Metazoa</taxon>
        <taxon>Ecdysozoa</taxon>
        <taxon>Arthropoda</taxon>
        <taxon>Crustacea</taxon>
        <taxon>Multicrustacea</taxon>
        <taxon>Hexanauplia</taxon>
        <taxon>Copepoda</taxon>
        <taxon>Siphonostomatoida</taxon>
        <taxon>Caligidae</taxon>
        <taxon>Lepeophtheirus</taxon>
    </lineage>
</organism>
<evidence type="ECO:0000256" key="4">
    <source>
        <dbReference type="ARBA" id="ARBA00023015"/>
    </source>
</evidence>
<feature type="compositionally biased region" description="Basic and acidic residues" evidence="8">
    <location>
        <begin position="418"/>
        <end position="427"/>
    </location>
</feature>
<dbReference type="InterPro" id="IPR016024">
    <property type="entry name" value="ARM-type_fold"/>
</dbReference>
<evidence type="ECO:0000256" key="1">
    <source>
        <dbReference type="ARBA" id="ARBA00004123"/>
    </source>
</evidence>
<keyword evidence="5" id="KW-0804">Transcription</keyword>
<dbReference type="InterPro" id="IPR037813">
    <property type="entry name" value="TAF2"/>
</dbReference>
<accession>A0A0K2U4M7</accession>
<dbReference type="GO" id="GO:0008270">
    <property type="term" value="F:zinc ion binding"/>
    <property type="evidence" value="ECO:0007669"/>
    <property type="project" value="InterPro"/>
</dbReference>
<evidence type="ECO:0000259" key="9">
    <source>
        <dbReference type="Pfam" id="PF01433"/>
    </source>
</evidence>
<dbReference type="EMBL" id="HACA01015305">
    <property type="protein sequence ID" value="CDW32666.1"/>
    <property type="molecule type" value="Transcribed_RNA"/>
</dbReference>
<dbReference type="Pfam" id="PF01433">
    <property type="entry name" value="Peptidase_M1"/>
    <property type="match status" value="1"/>
</dbReference>
<feature type="compositionally biased region" description="Basic and acidic residues" evidence="8">
    <location>
        <begin position="1005"/>
        <end position="1029"/>
    </location>
</feature>
<protein>
    <recommendedName>
        <fullName evidence="3">Transcription initiation factor TFIID subunit 2</fullName>
    </recommendedName>
    <alternativeName>
        <fullName evidence="7">Transcription initiation factor TFIID 150 kDa subunit</fullName>
    </alternativeName>
</protein>
<keyword evidence="4" id="KW-0805">Transcription regulation</keyword>
<evidence type="ECO:0000259" key="11">
    <source>
        <dbReference type="Pfam" id="PF25577"/>
    </source>
</evidence>
<evidence type="ECO:0000313" key="12">
    <source>
        <dbReference type="EMBL" id="CDW32666.1"/>
    </source>
</evidence>
<dbReference type="InterPro" id="IPR057991">
    <property type="entry name" value="TPR_TAF2_C"/>
</dbReference>
<dbReference type="InterPro" id="IPR042097">
    <property type="entry name" value="Aminopeptidase_N-like_N_sf"/>
</dbReference>
<dbReference type="Gene3D" id="1.10.390.10">
    <property type="entry name" value="Neutral Protease Domain 2"/>
    <property type="match status" value="1"/>
</dbReference>
<dbReference type="Pfam" id="PF25577">
    <property type="entry name" value="TPR_TAF2_C"/>
    <property type="match status" value="1"/>
</dbReference>
<dbReference type="GO" id="GO:0051123">
    <property type="term" value="P:RNA polymerase II preinitiation complex assembly"/>
    <property type="evidence" value="ECO:0007669"/>
    <property type="project" value="UniProtKB-ARBA"/>
</dbReference>
<dbReference type="InterPro" id="IPR014782">
    <property type="entry name" value="Peptidase_M1_dom"/>
</dbReference>
<name>A0A0K2U4M7_LEPSM</name>
<dbReference type="PANTHER" id="PTHR15137">
    <property type="entry name" value="TRANSCRIPTION INITIATION FACTOR TFIID"/>
    <property type="match status" value="1"/>
</dbReference>
<feature type="domain" description="Peptidase M1 membrane alanine aminopeptidase" evidence="9">
    <location>
        <begin position="273"/>
        <end position="481"/>
    </location>
</feature>
<dbReference type="GO" id="GO:0000976">
    <property type="term" value="F:transcription cis-regulatory region binding"/>
    <property type="evidence" value="ECO:0007669"/>
    <property type="project" value="UniProtKB-ARBA"/>
</dbReference>
<evidence type="ECO:0000256" key="2">
    <source>
        <dbReference type="ARBA" id="ARBA00010937"/>
    </source>
</evidence>
<evidence type="ECO:0000256" key="3">
    <source>
        <dbReference type="ARBA" id="ARBA00017363"/>
    </source>
</evidence>
<dbReference type="SUPFAM" id="SSF63737">
    <property type="entry name" value="Leukotriene A4 hydrolase N-terminal domain"/>
    <property type="match status" value="1"/>
</dbReference>